<dbReference type="AlphaFoldDB" id="A0A9Q9UWK4"/>
<feature type="compositionally biased region" description="Polar residues" evidence="1">
    <location>
        <begin position="40"/>
        <end position="49"/>
    </location>
</feature>
<organism evidence="2">
    <name type="scientific">Moorena producens (strain JHB)</name>
    <dbReference type="NCBI Taxonomy" id="1454205"/>
    <lineage>
        <taxon>Bacteria</taxon>
        <taxon>Bacillati</taxon>
        <taxon>Cyanobacteriota</taxon>
        <taxon>Cyanophyceae</taxon>
        <taxon>Coleofasciculales</taxon>
        <taxon>Coleofasciculaceae</taxon>
        <taxon>Moorena</taxon>
    </lineage>
</organism>
<feature type="region of interest" description="Disordered" evidence="1">
    <location>
        <begin position="28"/>
        <end position="56"/>
    </location>
</feature>
<evidence type="ECO:0000256" key="1">
    <source>
        <dbReference type="SAM" id="MobiDB-lite"/>
    </source>
</evidence>
<dbReference type="EMBL" id="CP017708">
    <property type="protein sequence ID" value="WAN69948.1"/>
    <property type="molecule type" value="Genomic_DNA"/>
</dbReference>
<proteinExistence type="predicted"/>
<protein>
    <submittedName>
        <fullName evidence="2">Uncharacterized protein</fullName>
    </submittedName>
</protein>
<dbReference type="Proteomes" id="UP000176944">
    <property type="component" value="Chromosome"/>
</dbReference>
<accession>A0A9Q9UWK4</accession>
<reference evidence="2" key="1">
    <citation type="journal article" date="2017" name="Proc. Natl. Acad. Sci. U.S.A.">
        <title>Comparative genomics uncovers the prolific and distinctive metabolic potential of the cyanobacterial genus Moorea.</title>
        <authorList>
            <person name="Leao T."/>
            <person name="Castelao G."/>
            <person name="Korobeynikov A."/>
            <person name="Monroe E.A."/>
            <person name="Podell S."/>
            <person name="Glukhov E."/>
            <person name="Allen E.E."/>
            <person name="Gerwick W.H."/>
            <person name="Gerwick L."/>
        </authorList>
    </citation>
    <scope>NUCLEOTIDE SEQUENCE</scope>
    <source>
        <strain evidence="2">JHB</strain>
    </source>
</reference>
<gene>
    <name evidence="2" type="ORF">BJP36_38365</name>
</gene>
<evidence type="ECO:0000313" key="2">
    <source>
        <dbReference type="EMBL" id="WAN69948.1"/>
    </source>
</evidence>
<reference evidence="2" key="2">
    <citation type="submission" date="2022-10" db="EMBL/GenBank/DDBJ databases">
        <authorList>
            <person name="Ngo T.-E."/>
        </authorList>
    </citation>
    <scope>NUCLEOTIDE SEQUENCE</scope>
    <source>
        <strain evidence="2">JHB</strain>
    </source>
</reference>
<name>A0A9Q9UWK4_MOOP1</name>
<sequence length="56" mass="6173">MKTLDYSPRLPTPNSRLFDPVVRYGTGCPNKARSGPKASRSLTHPTGVTTLKECIR</sequence>